<dbReference type="Pfam" id="PF25593">
    <property type="entry name" value="GldD_lipo"/>
    <property type="match status" value="1"/>
</dbReference>
<dbReference type="EMBL" id="JAATJJ010000001">
    <property type="protein sequence ID" value="NJB71190.1"/>
    <property type="molecule type" value="Genomic_DNA"/>
</dbReference>
<comment type="caution">
    <text evidence="1">The sequence shown here is derived from an EMBL/GenBank/DDBJ whole genome shotgun (WGS) entry which is preliminary data.</text>
</comment>
<keyword evidence="1" id="KW-0449">Lipoprotein</keyword>
<proteinExistence type="predicted"/>
<accession>A0A846QW80</accession>
<evidence type="ECO:0000313" key="1">
    <source>
        <dbReference type="EMBL" id="NJB71190.1"/>
    </source>
</evidence>
<protein>
    <submittedName>
        <fullName evidence="1">Gliding motility-associated lipoprotein GldD</fullName>
    </submittedName>
</protein>
<keyword evidence="2" id="KW-1185">Reference proteome</keyword>
<reference evidence="1 2" key="1">
    <citation type="submission" date="2020-03" db="EMBL/GenBank/DDBJ databases">
        <title>Genomic Encyclopedia of Type Strains, Phase IV (KMG-IV): sequencing the most valuable type-strain genomes for metagenomic binning, comparative biology and taxonomic classification.</title>
        <authorList>
            <person name="Goeker M."/>
        </authorList>
    </citation>
    <scope>NUCLEOTIDE SEQUENCE [LARGE SCALE GENOMIC DNA]</scope>
    <source>
        <strain evidence="1 2">DSM 29762</strain>
    </source>
</reference>
<sequence length="187" mass="21711">MHNKLFYIVILILVFVGCKDDNVLPKPKAMLRLDYSVEPTKRLKSSNCHYNFEYNQMARIEAGDNCSMSLDYPMMKGSIFITYKKVEGNINSLLADAQKLSYEHAIKADNIINQPFVNEDDRVYGMFYEVKGNAASQAQFYVTDSTDHFVTGSLYFYAKPNYDSIYPAAIYLQKDIRRIMESLRWEE</sequence>
<dbReference type="Proteomes" id="UP000590442">
    <property type="component" value="Unassembled WGS sequence"/>
</dbReference>
<dbReference type="AlphaFoldDB" id="A0A846QW80"/>
<dbReference type="RefSeq" id="WP_167962725.1">
    <property type="nucleotide sequence ID" value="NZ_JAATJJ010000001.1"/>
</dbReference>
<evidence type="ECO:0000313" key="2">
    <source>
        <dbReference type="Proteomes" id="UP000590442"/>
    </source>
</evidence>
<dbReference type="PROSITE" id="PS51257">
    <property type="entry name" value="PROKAR_LIPOPROTEIN"/>
    <property type="match status" value="1"/>
</dbReference>
<gene>
    <name evidence="1" type="ORF">GGR42_001652</name>
</gene>
<organism evidence="1 2">
    <name type="scientific">Saonia flava</name>
    <dbReference type="NCBI Taxonomy" id="523696"/>
    <lineage>
        <taxon>Bacteria</taxon>
        <taxon>Pseudomonadati</taxon>
        <taxon>Bacteroidota</taxon>
        <taxon>Flavobacteriia</taxon>
        <taxon>Flavobacteriales</taxon>
        <taxon>Flavobacteriaceae</taxon>
        <taxon>Saonia</taxon>
    </lineage>
</organism>
<dbReference type="InterPro" id="IPR019850">
    <property type="entry name" value="GldD-like"/>
</dbReference>
<dbReference type="NCBIfam" id="TIGR03512">
    <property type="entry name" value="GldD_lipo"/>
    <property type="match status" value="1"/>
</dbReference>
<name>A0A846QW80_9FLAO</name>